<dbReference type="InterPro" id="IPR036393">
    <property type="entry name" value="AceGlu_kinase-like_sf"/>
</dbReference>
<comment type="similarity">
    <text evidence="4">Belongs to the aspartokinase family.</text>
</comment>
<evidence type="ECO:0000256" key="12">
    <source>
        <dbReference type="ARBA" id="ARBA00047872"/>
    </source>
</evidence>
<evidence type="ECO:0000256" key="1">
    <source>
        <dbReference type="ARBA" id="ARBA00004766"/>
    </source>
</evidence>
<dbReference type="EC" id="2.7.2.4" evidence="5"/>
<name>V6HXD4_9LEPT</name>
<dbReference type="Pfam" id="PF00696">
    <property type="entry name" value="AA_kinase"/>
    <property type="match status" value="1"/>
</dbReference>
<comment type="pathway">
    <text evidence="3">Amino-acid biosynthesis; L-threonine biosynthesis; L-threonine from L-aspartate: step 1/5.</text>
</comment>
<comment type="pathway">
    <text evidence="2">Amino-acid biosynthesis; L-methionine biosynthesis via de novo pathway; L-homoserine from L-aspartate: step 1/3.</text>
</comment>
<dbReference type="PANTHER" id="PTHR21499">
    <property type="entry name" value="ASPARTATE KINASE"/>
    <property type="match status" value="1"/>
</dbReference>
<dbReference type="GO" id="GO:0009089">
    <property type="term" value="P:lysine biosynthetic process via diaminopimelate"/>
    <property type="evidence" value="ECO:0007669"/>
    <property type="project" value="TreeGrafter"/>
</dbReference>
<dbReference type="InterPro" id="IPR018042">
    <property type="entry name" value="Aspartate_kinase_CS"/>
</dbReference>
<dbReference type="PANTHER" id="PTHR21499:SF3">
    <property type="entry name" value="ASPARTOKINASE"/>
    <property type="match status" value="1"/>
</dbReference>
<dbReference type="SUPFAM" id="SSF53633">
    <property type="entry name" value="Carbamate kinase-like"/>
    <property type="match status" value="1"/>
</dbReference>
<evidence type="ECO:0000256" key="11">
    <source>
        <dbReference type="ARBA" id="ARBA00023154"/>
    </source>
</evidence>
<comment type="catalytic activity">
    <reaction evidence="12">
        <text>L-aspartate + ATP = 4-phospho-L-aspartate + ADP</text>
        <dbReference type="Rhea" id="RHEA:23776"/>
        <dbReference type="ChEBI" id="CHEBI:29991"/>
        <dbReference type="ChEBI" id="CHEBI:30616"/>
        <dbReference type="ChEBI" id="CHEBI:57535"/>
        <dbReference type="ChEBI" id="CHEBI:456216"/>
        <dbReference type="EC" id="2.7.2.4"/>
    </reaction>
</comment>
<dbReference type="Proteomes" id="UP000018747">
    <property type="component" value="Unassembled WGS sequence"/>
</dbReference>
<proteinExistence type="inferred from homology"/>
<evidence type="ECO:0000256" key="5">
    <source>
        <dbReference type="ARBA" id="ARBA00013059"/>
    </source>
</evidence>
<dbReference type="GO" id="GO:0005524">
    <property type="term" value="F:ATP binding"/>
    <property type="evidence" value="ECO:0007669"/>
    <property type="project" value="UniProtKB-KW"/>
</dbReference>
<keyword evidence="15" id="KW-1185">Reference proteome</keyword>
<keyword evidence="11" id="KW-0457">Lysine biosynthesis</keyword>
<dbReference type="FunFam" id="3.40.1160.10:FF:000002">
    <property type="entry name" value="Aspartokinase"/>
    <property type="match status" value="1"/>
</dbReference>
<evidence type="ECO:0000256" key="7">
    <source>
        <dbReference type="ARBA" id="ARBA00022679"/>
    </source>
</evidence>
<evidence type="ECO:0000256" key="3">
    <source>
        <dbReference type="ARBA" id="ARBA00005139"/>
    </source>
</evidence>
<evidence type="ECO:0000313" key="14">
    <source>
        <dbReference type="EMBL" id="EQA62171.1"/>
    </source>
</evidence>
<dbReference type="GO" id="GO:0009090">
    <property type="term" value="P:homoserine biosynthetic process"/>
    <property type="evidence" value="ECO:0007669"/>
    <property type="project" value="TreeGrafter"/>
</dbReference>
<accession>V6HXD4</accession>
<gene>
    <name evidence="14" type="ORF">LEP1GSC062_0004</name>
</gene>
<dbReference type="GO" id="GO:0005829">
    <property type="term" value="C:cytosol"/>
    <property type="evidence" value="ECO:0007669"/>
    <property type="project" value="TreeGrafter"/>
</dbReference>
<keyword evidence="7" id="KW-0808">Transferase</keyword>
<sequence length="211" mass="22603">MTVKVMANIIVQKYGGTSVGTPERIQNVARRIKSYHDKGQQIVVVVSAMGHTTDELVELAGKISANPPKREMDMLLSTGEQISTALLAMALWEIGVPATSFTGSQIKLLTDGNFSNAKIKMIDRSRIDAALNEGKVAIIAGFQGIDEEENITTLGRGGSDTSAVAVAAVLGAKECEIYTDVDGVYTADPRIVPNAKNIHKSLMKRCSNLQV</sequence>
<reference evidence="14" key="1">
    <citation type="submission" date="2013-05" db="EMBL/GenBank/DDBJ databases">
        <authorList>
            <person name="Harkins D.M."/>
            <person name="Durkin A.S."/>
            <person name="Brinkac L.M."/>
            <person name="Haft D.H."/>
            <person name="Selengut J.D."/>
            <person name="Sanka R."/>
            <person name="DePew J."/>
            <person name="Purushe J."/>
            <person name="Hartskeerl R.A."/>
            <person name="Ahmed A."/>
            <person name="van der Linden H."/>
            <person name="Goris M.G.A."/>
            <person name="Vinetz J.M."/>
            <person name="Sutton G.G."/>
            <person name="Nierman W.C."/>
            <person name="Fouts D.E."/>
        </authorList>
    </citation>
    <scope>NUCLEOTIDE SEQUENCE [LARGE SCALE GENOMIC DNA]</scope>
    <source>
        <strain evidence="14">L 60</strain>
    </source>
</reference>
<evidence type="ECO:0000256" key="2">
    <source>
        <dbReference type="ARBA" id="ARBA00004986"/>
    </source>
</evidence>
<comment type="pathway">
    <text evidence="1">Amino-acid biosynthesis; L-lysine biosynthesis via DAP pathway; (S)-tetrahydrodipicolinate from L-aspartate: step 1/4.</text>
</comment>
<evidence type="ECO:0000256" key="4">
    <source>
        <dbReference type="ARBA" id="ARBA00010122"/>
    </source>
</evidence>
<dbReference type="PROSITE" id="PS00324">
    <property type="entry name" value="ASPARTOKINASE"/>
    <property type="match status" value="1"/>
</dbReference>
<dbReference type="InterPro" id="IPR041740">
    <property type="entry name" value="AKii-LysC-BS"/>
</dbReference>
<dbReference type="EMBL" id="AHMT02000038">
    <property type="protein sequence ID" value="EQA62171.1"/>
    <property type="molecule type" value="Genomic_DNA"/>
</dbReference>
<dbReference type="Gene3D" id="3.40.1160.10">
    <property type="entry name" value="Acetylglutamate kinase-like"/>
    <property type="match status" value="1"/>
</dbReference>
<dbReference type="InterPro" id="IPR001048">
    <property type="entry name" value="Asp/Glu/Uridylate_kinase"/>
</dbReference>
<dbReference type="GO" id="GO:0004072">
    <property type="term" value="F:aspartate kinase activity"/>
    <property type="evidence" value="ECO:0007669"/>
    <property type="project" value="UniProtKB-EC"/>
</dbReference>
<evidence type="ECO:0000256" key="8">
    <source>
        <dbReference type="ARBA" id="ARBA00022741"/>
    </source>
</evidence>
<organism evidence="14 15">
    <name type="scientific">Leptospira alexanderi serovar Manhao 3 str. L 60</name>
    <dbReference type="NCBI Taxonomy" id="1049759"/>
    <lineage>
        <taxon>Bacteria</taxon>
        <taxon>Pseudomonadati</taxon>
        <taxon>Spirochaetota</taxon>
        <taxon>Spirochaetia</taxon>
        <taxon>Leptospirales</taxon>
        <taxon>Leptospiraceae</taxon>
        <taxon>Leptospira</taxon>
    </lineage>
</organism>
<keyword evidence="6" id="KW-0028">Amino-acid biosynthesis</keyword>
<keyword evidence="10" id="KW-0067">ATP-binding</keyword>
<dbReference type="AlphaFoldDB" id="V6HXD4"/>
<comment type="caution">
    <text evidence="14">The sequence shown here is derived from an EMBL/GenBank/DDBJ whole genome shotgun (WGS) entry which is preliminary data.</text>
</comment>
<keyword evidence="9 14" id="KW-0418">Kinase</keyword>
<feature type="domain" description="Aspartate/glutamate/uridylate kinase" evidence="13">
    <location>
        <begin position="8"/>
        <end position="200"/>
    </location>
</feature>
<evidence type="ECO:0000256" key="9">
    <source>
        <dbReference type="ARBA" id="ARBA00022777"/>
    </source>
</evidence>
<keyword evidence="8" id="KW-0547">Nucleotide-binding</keyword>
<dbReference type="CDD" id="cd04261">
    <property type="entry name" value="AAK_AKii-LysC-BS"/>
    <property type="match status" value="1"/>
</dbReference>
<evidence type="ECO:0000256" key="10">
    <source>
        <dbReference type="ARBA" id="ARBA00022840"/>
    </source>
</evidence>
<evidence type="ECO:0000259" key="13">
    <source>
        <dbReference type="Pfam" id="PF00696"/>
    </source>
</evidence>
<evidence type="ECO:0000256" key="6">
    <source>
        <dbReference type="ARBA" id="ARBA00022605"/>
    </source>
</evidence>
<evidence type="ECO:0000313" key="15">
    <source>
        <dbReference type="Proteomes" id="UP000018747"/>
    </source>
</evidence>
<protein>
    <recommendedName>
        <fullName evidence="5">aspartate kinase</fullName>
        <ecNumber evidence="5">2.7.2.4</ecNumber>
    </recommendedName>
</protein>